<sequence length="159" mass="17131">MQDVNSLIEKYVNEPVWAVVGASNSSTKYGNRIYLKLREAGYTVYPVNRRERLIEGDTAYSSLTDLPEPPAVINMVVPPVEAPAVVEQARAAGAQAIWFQPGAESDAAAKWAKDHGLDVIEACILVQLALMPRSDGSELSGPPSQARPTPSPDPTTSTR</sequence>
<name>A0A6B0YVN8_9CHLR</name>
<protein>
    <submittedName>
        <fullName evidence="3">CoA-binding protein</fullName>
    </submittedName>
</protein>
<dbReference type="PANTHER" id="PTHR33303">
    <property type="entry name" value="CYTOPLASMIC PROTEIN-RELATED"/>
    <property type="match status" value="1"/>
</dbReference>
<dbReference type="Gene3D" id="3.40.50.720">
    <property type="entry name" value="NAD(P)-binding Rossmann-like Domain"/>
    <property type="match status" value="1"/>
</dbReference>
<dbReference type="PANTHER" id="PTHR33303:SF2">
    <property type="entry name" value="COA-BINDING DOMAIN-CONTAINING PROTEIN"/>
    <property type="match status" value="1"/>
</dbReference>
<dbReference type="SUPFAM" id="SSF51735">
    <property type="entry name" value="NAD(P)-binding Rossmann-fold domains"/>
    <property type="match status" value="1"/>
</dbReference>
<evidence type="ECO:0000259" key="2">
    <source>
        <dbReference type="SMART" id="SM00881"/>
    </source>
</evidence>
<dbReference type="InterPro" id="IPR036291">
    <property type="entry name" value="NAD(P)-bd_dom_sf"/>
</dbReference>
<dbReference type="Pfam" id="PF13380">
    <property type="entry name" value="CoA_binding_2"/>
    <property type="match status" value="1"/>
</dbReference>
<dbReference type="AlphaFoldDB" id="A0A6B0YVN8"/>
<proteinExistence type="predicted"/>
<organism evidence="3">
    <name type="scientific">Caldilineaceae bacterium SB0664_bin_27</name>
    <dbReference type="NCBI Taxonomy" id="2605260"/>
    <lineage>
        <taxon>Bacteria</taxon>
        <taxon>Bacillati</taxon>
        <taxon>Chloroflexota</taxon>
        <taxon>Caldilineae</taxon>
        <taxon>Caldilineales</taxon>
        <taxon>Caldilineaceae</taxon>
    </lineage>
</organism>
<comment type="caution">
    <text evidence="3">The sequence shown here is derived from an EMBL/GenBank/DDBJ whole genome shotgun (WGS) entry which is preliminary data.</text>
</comment>
<dbReference type="InterPro" id="IPR003781">
    <property type="entry name" value="CoA-bd"/>
</dbReference>
<gene>
    <name evidence="3" type="ORF">F4Y42_14895</name>
</gene>
<accession>A0A6B0YVN8</accession>
<dbReference type="EMBL" id="VXRG01000122">
    <property type="protein sequence ID" value="MXY94723.1"/>
    <property type="molecule type" value="Genomic_DNA"/>
</dbReference>
<feature type="region of interest" description="Disordered" evidence="1">
    <location>
        <begin position="134"/>
        <end position="159"/>
    </location>
</feature>
<feature type="domain" description="CoA-binding" evidence="2">
    <location>
        <begin position="11"/>
        <end position="103"/>
    </location>
</feature>
<evidence type="ECO:0000256" key="1">
    <source>
        <dbReference type="SAM" id="MobiDB-lite"/>
    </source>
</evidence>
<evidence type="ECO:0000313" key="3">
    <source>
        <dbReference type="EMBL" id="MXY94723.1"/>
    </source>
</evidence>
<dbReference type="SMART" id="SM00881">
    <property type="entry name" value="CoA_binding"/>
    <property type="match status" value="1"/>
</dbReference>
<reference evidence="3" key="1">
    <citation type="submission" date="2019-09" db="EMBL/GenBank/DDBJ databases">
        <title>Characterisation of the sponge microbiome using genome-centric metagenomics.</title>
        <authorList>
            <person name="Engelberts J.P."/>
            <person name="Robbins S.J."/>
            <person name="De Goeij J.M."/>
            <person name="Aranda M."/>
            <person name="Bell S.C."/>
            <person name="Webster N.S."/>
        </authorList>
    </citation>
    <scope>NUCLEOTIDE SEQUENCE</scope>
    <source>
        <strain evidence="3">SB0664_bin_27</strain>
    </source>
</reference>